<evidence type="ECO:0000313" key="2">
    <source>
        <dbReference type="EMBL" id="AJE40811.1"/>
    </source>
</evidence>
<dbReference type="HOGENOM" id="CLU_1414471_0_0_11"/>
<proteinExistence type="predicted"/>
<gene>
    <name evidence="2" type="ORF">SNOD_12670</name>
</gene>
<evidence type="ECO:0000256" key="1">
    <source>
        <dbReference type="SAM" id="MobiDB-lite"/>
    </source>
</evidence>
<reference evidence="2 3" key="2">
    <citation type="journal article" date="2016" name="Appl. Microbiol. Biotechnol.">
        <title>Exploiting the genome sequence of Streptomyces nodosus for enhanced antibiotic production.</title>
        <authorList>
            <person name="Sweeney P."/>
            <person name="Murphy C.D."/>
            <person name="Caffrey P."/>
        </authorList>
    </citation>
    <scope>NUCLEOTIDE SEQUENCE [LARGE SCALE GENOMIC DNA]</scope>
    <source>
        <strain evidence="2 3">ATCC 14899</strain>
    </source>
</reference>
<dbReference type="Proteomes" id="UP000031526">
    <property type="component" value="Chromosome"/>
</dbReference>
<organism evidence="2 3">
    <name type="scientific">Streptomyces nodosus</name>
    <dbReference type="NCBI Taxonomy" id="40318"/>
    <lineage>
        <taxon>Bacteria</taxon>
        <taxon>Bacillati</taxon>
        <taxon>Actinomycetota</taxon>
        <taxon>Actinomycetes</taxon>
        <taxon>Kitasatosporales</taxon>
        <taxon>Streptomycetaceae</taxon>
        <taxon>Streptomyces</taxon>
    </lineage>
</organism>
<accession>A0A0B5DK18</accession>
<feature type="region of interest" description="Disordered" evidence="1">
    <location>
        <begin position="1"/>
        <end position="70"/>
    </location>
</feature>
<dbReference type="AlphaFoldDB" id="A0A0B5DK18"/>
<protein>
    <submittedName>
        <fullName evidence="2">Uncharacterized protein</fullName>
    </submittedName>
</protein>
<name>A0A0B5DK18_9ACTN</name>
<sequence>MPEHRETWQKRDGSANWKISTLPPVFQNESQREAWEKAGSIGAESVVSQDSSGPTSGQTATEPPTTKAGMRNWLANGRDVITPGLLYEVVPERFQDHVFSPAQRAAVLRVLAETEGVRYEGTVQDRAGRIGQAFSVTDASGGLPTKRVLIFDPQTGELLADEEQILGDTGKLQVAPNSVIGYVTFLTSERQP</sequence>
<reference evidence="3" key="1">
    <citation type="submission" date="2014-09" db="EMBL/GenBank/DDBJ databases">
        <title>Sequence of the Streptomyces nodosus genome.</title>
        <authorList>
            <person name="Sweeney P."/>
            <person name="Stephens N."/>
            <person name="Murphy C."/>
            <person name="Caffrey P."/>
        </authorList>
    </citation>
    <scope>NUCLEOTIDE SEQUENCE [LARGE SCALE GENOMIC DNA]</scope>
    <source>
        <strain evidence="3">ATCC 14899</strain>
    </source>
</reference>
<feature type="compositionally biased region" description="Basic and acidic residues" evidence="1">
    <location>
        <begin position="1"/>
        <end position="13"/>
    </location>
</feature>
<feature type="compositionally biased region" description="Polar residues" evidence="1">
    <location>
        <begin position="46"/>
        <end position="64"/>
    </location>
</feature>
<keyword evidence="3" id="KW-1185">Reference proteome</keyword>
<evidence type="ECO:0000313" key="3">
    <source>
        <dbReference type="Proteomes" id="UP000031526"/>
    </source>
</evidence>
<dbReference type="EMBL" id="CP009313">
    <property type="protein sequence ID" value="AJE40811.1"/>
    <property type="molecule type" value="Genomic_DNA"/>
</dbReference>